<evidence type="ECO:0000313" key="2">
    <source>
        <dbReference type="Proteomes" id="UP001623290"/>
    </source>
</evidence>
<name>A0ABZ1E0Q8_9RHOB</name>
<dbReference type="EMBL" id="CP135443">
    <property type="protein sequence ID" value="WRY33669.1"/>
    <property type="molecule type" value="Genomic_DNA"/>
</dbReference>
<evidence type="ECO:0000313" key="1">
    <source>
        <dbReference type="EMBL" id="WRY33669.1"/>
    </source>
</evidence>
<organism evidence="1 2">
    <name type="scientific">Thioclava litoralis</name>
    <dbReference type="NCBI Taxonomy" id="3076557"/>
    <lineage>
        <taxon>Bacteria</taxon>
        <taxon>Pseudomonadati</taxon>
        <taxon>Pseudomonadota</taxon>
        <taxon>Alphaproteobacteria</taxon>
        <taxon>Rhodobacterales</taxon>
        <taxon>Paracoccaceae</taxon>
        <taxon>Thioclava</taxon>
    </lineage>
</organism>
<proteinExistence type="predicted"/>
<reference evidence="1 2" key="1">
    <citation type="submission" date="2023-09" db="EMBL/GenBank/DDBJ databases">
        <title>Thioclava shenzhenensis sp. nov., a multidrug resistant bacteria-antagonizing species isolated from coastal seawater.</title>
        <authorList>
            <person name="Long M."/>
        </authorList>
    </citation>
    <scope>NUCLEOTIDE SEQUENCE [LARGE SCALE GENOMIC DNA]</scope>
    <source>
        <strain evidence="1 2">FTW29</strain>
    </source>
</reference>
<accession>A0ABZ1E0Q8</accession>
<gene>
    <name evidence="1" type="ORF">RPE78_13475</name>
</gene>
<dbReference type="RefSeq" id="WP_406720848.1">
    <property type="nucleotide sequence ID" value="NZ_CP135443.1"/>
</dbReference>
<keyword evidence="2" id="KW-1185">Reference proteome</keyword>
<sequence>MILLPFLLWGCGHTPEIASRIAPPNFLPHLPDLPALPDLPRPALMAGQEAPGYIYNGQMITFSEIDHDFDEDAPAGENYAQARGLCSDHGFDFVEYWGVTDTGQRFFCTN</sequence>
<dbReference type="Proteomes" id="UP001623290">
    <property type="component" value="Chromosome"/>
</dbReference>
<protein>
    <submittedName>
        <fullName evidence="1">Uncharacterized protein</fullName>
    </submittedName>
</protein>